<evidence type="ECO:0000256" key="8">
    <source>
        <dbReference type="ARBA" id="ARBA00022958"/>
    </source>
</evidence>
<evidence type="ECO:0000256" key="2">
    <source>
        <dbReference type="ARBA" id="ARBA00022448"/>
    </source>
</evidence>
<feature type="domain" description="EF-hand" evidence="15">
    <location>
        <begin position="394"/>
        <end position="429"/>
    </location>
</feature>
<dbReference type="SMART" id="SM00054">
    <property type="entry name" value="EFh"/>
    <property type="match status" value="3"/>
</dbReference>
<feature type="transmembrane region" description="Helical" evidence="14">
    <location>
        <begin position="166"/>
        <end position="185"/>
    </location>
</feature>
<evidence type="ECO:0000256" key="3">
    <source>
        <dbReference type="ARBA" id="ARBA00022538"/>
    </source>
</evidence>
<keyword evidence="9 14" id="KW-1133">Transmembrane helix</keyword>
<dbReference type="GO" id="GO:0005509">
    <property type="term" value="F:calcium ion binding"/>
    <property type="evidence" value="ECO:0007669"/>
    <property type="project" value="InterPro"/>
</dbReference>
<keyword evidence="3" id="KW-0633">Potassium transport</keyword>
<keyword evidence="6" id="KW-0106">Calcium</keyword>
<dbReference type="GO" id="GO:0008076">
    <property type="term" value="C:voltage-gated potassium channel complex"/>
    <property type="evidence" value="ECO:0007669"/>
    <property type="project" value="InterPro"/>
</dbReference>
<dbReference type="SUPFAM" id="SSF81324">
    <property type="entry name" value="Voltage-gated potassium channels"/>
    <property type="match status" value="1"/>
</dbReference>
<evidence type="ECO:0000256" key="6">
    <source>
        <dbReference type="ARBA" id="ARBA00022837"/>
    </source>
</evidence>
<keyword evidence="8" id="KW-0630">Potassium</keyword>
<dbReference type="InterPro" id="IPR005821">
    <property type="entry name" value="Ion_trans_dom"/>
</dbReference>
<dbReference type="OrthoDB" id="6280085at2759"/>
<keyword evidence="2" id="KW-0813">Transport</keyword>
<dbReference type="Proteomes" id="UP000037460">
    <property type="component" value="Unassembled WGS sequence"/>
</dbReference>
<keyword evidence="7" id="KW-0851">Voltage-gated channel</keyword>
<dbReference type="Pfam" id="PF13499">
    <property type="entry name" value="EF-hand_7"/>
    <property type="match status" value="1"/>
</dbReference>
<evidence type="ECO:0000259" key="15">
    <source>
        <dbReference type="PROSITE" id="PS50222"/>
    </source>
</evidence>
<evidence type="ECO:0000313" key="17">
    <source>
        <dbReference type="Proteomes" id="UP000037460"/>
    </source>
</evidence>
<dbReference type="PROSITE" id="PS50222">
    <property type="entry name" value="EF_HAND_2"/>
    <property type="match status" value="3"/>
</dbReference>
<comment type="subcellular location">
    <subcellularLocation>
        <location evidence="1">Membrane</location>
        <topology evidence="1">Multi-pass membrane protein</topology>
    </subcellularLocation>
</comment>
<dbReference type="Gene3D" id="1.20.120.350">
    <property type="entry name" value="Voltage-gated potassium channels. Chain C"/>
    <property type="match status" value="1"/>
</dbReference>
<evidence type="ECO:0000256" key="11">
    <source>
        <dbReference type="ARBA" id="ARBA00023136"/>
    </source>
</evidence>
<dbReference type="PRINTS" id="PR00169">
    <property type="entry name" value="KCHANNEL"/>
</dbReference>
<accession>A0A0M0JXW5</accession>
<keyword evidence="17" id="KW-1185">Reference proteome</keyword>
<keyword evidence="5" id="KW-0631">Potassium channel</keyword>
<dbReference type="InterPro" id="IPR028325">
    <property type="entry name" value="VG_K_chnl"/>
</dbReference>
<dbReference type="InterPro" id="IPR027359">
    <property type="entry name" value="Volt_channel_dom_sf"/>
</dbReference>
<dbReference type="CDD" id="cd00051">
    <property type="entry name" value="EFh"/>
    <property type="match status" value="1"/>
</dbReference>
<name>A0A0M0JXW5_9EUKA</name>
<evidence type="ECO:0000256" key="7">
    <source>
        <dbReference type="ARBA" id="ARBA00022882"/>
    </source>
</evidence>
<evidence type="ECO:0000256" key="12">
    <source>
        <dbReference type="ARBA" id="ARBA00023303"/>
    </source>
</evidence>
<dbReference type="Pfam" id="PF00520">
    <property type="entry name" value="Ion_trans"/>
    <property type="match status" value="1"/>
</dbReference>
<keyword evidence="4 14" id="KW-0812">Transmembrane</keyword>
<dbReference type="InterPro" id="IPR018247">
    <property type="entry name" value="EF_Hand_1_Ca_BS"/>
</dbReference>
<reference evidence="17" key="1">
    <citation type="journal article" date="2015" name="PLoS Genet.">
        <title>Genome Sequence and Transcriptome Analyses of Chrysochromulina tobin: Metabolic Tools for Enhanced Algal Fitness in the Prominent Order Prymnesiales (Haptophyceae).</title>
        <authorList>
            <person name="Hovde B.T."/>
            <person name="Deodato C.R."/>
            <person name="Hunsperger H.M."/>
            <person name="Ryken S.A."/>
            <person name="Yost W."/>
            <person name="Jha R.K."/>
            <person name="Patterson J."/>
            <person name="Monnat R.J. Jr."/>
            <person name="Barlow S.B."/>
            <person name="Starkenburg S.R."/>
            <person name="Cattolico R.A."/>
        </authorList>
    </citation>
    <scope>NUCLEOTIDE SEQUENCE</scope>
    <source>
        <strain evidence="17">CCMP291</strain>
    </source>
</reference>
<dbReference type="Gene3D" id="1.10.238.10">
    <property type="entry name" value="EF-hand"/>
    <property type="match status" value="2"/>
</dbReference>
<dbReference type="SUPFAM" id="SSF47473">
    <property type="entry name" value="EF-hand"/>
    <property type="match status" value="1"/>
</dbReference>
<feature type="transmembrane region" description="Helical" evidence="14">
    <location>
        <begin position="136"/>
        <end position="154"/>
    </location>
</feature>
<feature type="region of interest" description="Disordered" evidence="13">
    <location>
        <begin position="435"/>
        <end position="461"/>
    </location>
</feature>
<evidence type="ECO:0000256" key="13">
    <source>
        <dbReference type="SAM" id="MobiDB-lite"/>
    </source>
</evidence>
<dbReference type="EMBL" id="JWZX01002114">
    <property type="protein sequence ID" value="KOO30963.1"/>
    <property type="molecule type" value="Genomic_DNA"/>
</dbReference>
<comment type="caution">
    <text evidence="16">The sequence shown here is derived from an EMBL/GenBank/DDBJ whole genome shotgun (WGS) entry which is preliminary data.</text>
</comment>
<dbReference type="InterPro" id="IPR011992">
    <property type="entry name" value="EF-hand-dom_pair"/>
</dbReference>
<feature type="transmembrane region" description="Helical" evidence="14">
    <location>
        <begin position="104"/>
        <end position="124"/>
    </location>
</feature>
<dbReference type="Gene3D" id="1.10.287.70">
    <property type="match status" value="1"/>
</dbReference>
<protein>
    <submittedName>
        <fullName evidence="16">Cyclic nucleotide-binding protein</fullName>
    </submittedName>
</protein>
<evidence type="ECO:0000256" key="14">
    <source>
        <dbReference type="SAM" id="Phobius"/>
    </source>
</evidence>
<proteinExistence type="predicted"/>
<evidence type="ECO:0000313" key="16">
    <source>
        <dbReference type="EMBL" id="KOO30963.1"/>
    </source>
</evidence>
<dbReference type="PANTHER" id="PTHR11537:SF254">
    <property type="entry name" value="POTASSIUM VOLTAGE-GATED CHANNEL PROTEIN SHAB"/>
    <property type="match status" value="1"/>
</dbReference>
<evidence type="ECO:0000256" key="10">
    <source>
        <dbReference type="ARBA" id="ARBA00023065"/>
    </source>
</evidence>
<feature type="transmembrane region" description="Helical" evidence="14">
    <location>
        <begin position="308"/>
        <end position="330"/>
    </location>
</feature>
<dbReference type="InterPro" id="IPR002048">
    <property type="entry name" value="EF_hand_dom"/>
</dbReference>
<evidence type="ECO:0000256" key="5">
    <source>
        <dbReference type="ARBA" id="ARBA00022826"/>
    </source>
</evidence>
<feature type="domain" description="EF-hand" evidence="15">
    <location>
        <begin position="15"/>
        <end position="50"/>
    </location>
</feature>
<sequence>MTELQNVLLAANVTLSPEGLETLMGNTDSDNDGEISYDEFIDQLQKEFNSGKMGGLVSVVEEASLTYGWLNPMEWFERRRRILRNMDPRQRLRKILNAPKSSRLASVLGLIIVGTIIVSVFTFFLSTVPSLEDSDVLWSIEVACGIIFTIELLLRTYVATLDVRNMMLLAPMYWIDVITIVPFYMDIFSQRDDGLLVLELLELLRLARIFKLLKHYSGWRVLLIAIENSWRALMVPGFAMLIVTLLLSGALIILERADAHTARRNQTSPGALEPEQIADGFEAMWIVFWVVATLGYDGSYGLEGPAQRVIFAFAIVCGLLFTTMPITVIGEAFRSAWERKEVIELQMQIAIMLEERGLTMSQLHRVFREFDTSGDGQLDWGEFKRAMKTMRLNVPVFKLRQLFALFDEDETGEVDYHEFCRILFPNLDQDTIAADSAADKSGECSGNQSRGGRIGQWQPPP</sequence>
<feature type="domain" description="EF-hand" evidence="15">
    <location>
        <begin position="358"/>
        <end position="393"/>
    </location>
</feature>
<gene>
    <name evidence="16" type="ORF">Ctob_013866</name>
</gene>
<keyword evidence="11 14" id="KW-0472">Membrane</keyword>
<feature type="transmembrane region" description="Helical" evidence="14">
    <location>
        <begin position="233"/>
        <end position="254"/>
    </location>
</feature>
<dbReference type="GO" id="GO:0001508">
    <property type="term" value="P:action potential"/>
    <property type="evidence" value="ECO:0007669"/>
    <property type="project" value="TreeGrafter"/>
</dbReference>
<dbReference type="PROSITE" id="PS00018">
    <property type="entry name" value="EF_HAND_1"/>
    <property type="match status" value="3"/>
</dbReference>
<dbReference type="AlphaFoldDB" id="A0A0M0JXW5"/>
<dbReference type="GO" id="GO:0005249">
    <property type="term" value="F:voltage-gated potassium channel activity"/>
    <property type="evidence" value="ECO:0007669"/>
    <property type="project" value="InterPro"/>
</dbReference>
<organism evidence="16 17">
    <name type="scientific">Chrysochromulina tobinii</name>
    <dbReference type="NCBI Taxonomy" id="1460289"/>
    <lineage>
        <taxon>Eukaryota</taxon>
        <taxon>Haptista</taxon>
        <taxon>Haptophyta</taxon>
        <taxon>Prymnesiophyceae</taxon>
        <taxon>Prymnesiales</taxon>
        <taxon>Chrysochromulinaceae</taxon>
        <taxon>Chrysochromulina</taxon>
    </lineage>
</organism>
<evidence type="ECO:0000256" key="4">
    <source>
        <dbReference type="ARBA" id="ARBA00022692"/>
    </source>
</evidence>
<keyword evidence="10" id="KW-0406">Ion transport</keyword>
<keyword evidence="12" id="KW-0407">Ion channel</keyword>
<evidence type="ECO:0000256" key="9">
    <source>
        <dbReference type="ARBA" id="ARBA00022989"/>
    </source>
</evidence>
<evidence type="ECO:0000256" key="1">
    <source>
        <dbReference type="ARBA" id="ARBA00004141"/>
    </source>
</evidence>
<dbReference type="PANTHER" id="PTHR11537">
    <property type="entry name" value="VOLTAGE-GATED POTASSIUM CHANNEL"/>
    <property type="match status" value="1"/>
</dbReference>